<reference evidence="3 4" key="1">
    <citation type="submission" date="2017-05" db="EMBL/GenBank/DDBJ databases">
        <title>Comparative genomic and metabolic analysis of manganese-oxidizing mechanisms in Celeribater manganoxidans DY25T: its adaption to the environment of polymetallic nodule.</title>
        <authorList>
            <person name="Wang X."/>
        </authorList>
    </citation>
    <scope>NUCLEOTIDE SEQUENCE [LARGE SCALE GENOMIC DNA]</scope>
    <source>
        <strain evidence="3 4">DY25</strain>
    </source>
</reference>
<keyword evidence="2" id="KW-1133">Transmembrane helix</keyword>
<feature type="transmembrane region" description="Helical" evidence="2">
    <location>
        <begin position="16"/>
        <end position="35"/>
    </location>
</feature>
<evidence type="ECO:0000256" key="1">
    <source>
        <dbReference type="SAM" id="MobiDB-lite"/>
    </source>
</evidence>
<keyword evidence="2" id="KW-0812">Transmembrane</keyword>
<proteinExistence type="predicted"/>
<dbReference type="EMBL" id="CP021404">
    <property type="protein sequence ID" value="ATI41935.1"/>
    <property type="molecule type" value="Genomic_DNA"/>
</dbReference>
<sequence>MSALLAWVAGTRAGRALSAALTTVAALALALWVAFTKGKREAGQSHAREDHKRAEALRRRVQAARDHSRSDKRGPDERLREHGRLRD</sequence>
<name>A0A291LZP5_9RHOB</name>
<feature type="region of interest" description="Disordered" evidence="1">
    <location>
        <begin position="40"/>
        <end position="87"/>
    </location>
</feature>
<organism evidence="3 4">
    <name type="scientific">Pacificitalea manganoxidans</name>
    <dbReference type="NCBI Taxonomy" id="1411902"/>
    <lineage>
        <taxon>Bacteria</taxon>
        <taxon>Pseudomonadati</taxon>
        <taxon>Pseudomonadota</taxon>
        <taxon>Alphaproteobacteria</taxon>
        <taxon>Rhodobacterales</taxon>
        <taxon>Paracoccaceae</taxon>
        <taxon>Pacificitalea</taxon>
    </lineage>
</organism>
<gene>
    <name evidence="3" type="ORF">CBW24_07920</name>
</gene>
<evidence type="ECO:0000256" key="2">
    <source>
        <dbReference type="SAM" id="Phobius"/>
    </source>
</evidence>
<keyword evidence="2" id="KW-0472">Membrane</keyword>
<dbReference type="RefSeq" id="WP_088664034.1">
    <property type="nucleotide sequence ID" value="NZ_CP021404.1"/>
</dbReference>
<dbReference type="Proteomes" id="UP000219050">
    <property type="component" value="Chromosome"/>
</dbReference>
<evidence type="ECO:0000313" key="3">
    <source>
        <dbReference type="EMBL" id="ATI41935.1"/>
    </source>
</evidence>
<protein>
    <submittedName>
        <fullName evidence="3">Uncharacterized protein</fullName>
    </submittedName>
</protein>
<dbReference type="KEGG" id="cmag:CBW24_07920"/>
<keyword evidence="4" id="KW-1185">Reference proteome</keyword>
<accession>A0A291LZP5</accession>
<dbReference type="AlphaFoldDB" id="A0A291LZP5"/>
<evidence type="ECO:0000313" key="4">
    <source>
        <dbReference type="Proteomes" id="UP000219050"/>
    </source>
</evidence>